<feature type="transmembrane region" description="Helical" evidence="1">
    <location>
        <begin position="270"/>
        <end position="289"/>
    </location>
</feature>
<dbReference type="EMBL" id="BAER01000017">
    <property type="protein sequence ID" value="GAC31572.1"/>
    <property type="molecule type" value="Genomic_DNA"/>
</dbReference>
<keyword evidence="1" id="KW-1133">Transmembrane helix</keyword>
<proteinExistence type="predicted"/>
<evidence type="ECO:0008006" key="4">
    <source>
        <dbReference type="Google" id="ProtNLM"/>
    </source>
</evidence>
<keyword evidence="1" id="KW-0812">Transmembrane</keyword>
<dbReference type="STRING" id="1129793.GPLA_0656"/>
<sequence>MISLISLPITAHQLSTGYIIANLDQSGRITGEWQLGLTDLELVLGLDADQNGELTWGEVTNRRADIASYLAEHMHINRGQLACTTQFQGLERLEDHADAVYAVTDFSAQCPLIGTLSIDYSAIFDKDDSHEVVVNISDKDNTQSFVLDESQRHIKIDLAEGSGWVTFKEFVYQGIIHILIGTDHILFLLALLLPCVLIRKDGHWQRNPQLKKVLSTTVWIVSAFTLAHSVTLTATAIGWIVPSSRWVEFGIAVSVLFAALNNVKPIILRLGWLTFGFGLLHGMGFAGVLGELGLPGDQKLLSILAFNVGVEIGQLAIVLVALPILILLGKTLIYRRWLMPGASLVIGVIALNWAIERF</sequence>
<keyword evidence="3" id="KW-1185">Reference proteome</keyword>
<evidence type="ECO:0000313" key="2">
    <source>
        <dbReference type="EMBL" id="GAC31572.1"/>
    </source>
</evidence>
<organism evidence="2 3">
    <name type="scientific">Paraglaciecola polaris LMG 21857</name>
    <dbReference type="NCBI Taxonomy" id="1129793"/>
    <lineage>
        <taxon>Bacteria</taxon>
        <taxon>Pseudomonadati</taxon>
        <taxon>Pseudomonadota</taxon>
        <taxon>Gammaproteobacteria</taxon>
        <taxon>Alteromonadales</taxon>
        <taxon>Alteromonadaceae</taxon>
        <taxon>Paraglaciecola</taxon>
    </lineage>
</organism>
<dbReference type="AlphaFoldDB" id="K6ZMM2"/>
<evidence type="ECO:0000313" key="3">
    <source>
        <dbReference type="Proteomes" id="UP000006322"/>
    </source>
</evidence>
<name>K6ZMM2_9ALTE</name>
<feature type="transmembrane region" description="Helical" evidence="1">
    <location>
        <begin position="246"/>
        <end position="263"/>
    </location>
</feature>
<dbReference type="InterPro" id="IPR032809">
    <property type="entry name" value="Put_HupE_UreJ"/>
</dbReference>
<gene>
    <name evidence="2" type="ORF">GPLA_0656</name>
</gene>
<dbReference type="Pfam" id="PF13795">
    <property type="entry name" value="HupE_UreJ_2"/>
    <property type="match status" value="1"/>
</dbReference>
<accession>K6ZMM2</accession>
<reference evidence="3" key="1">
    <citation type="journal article" date="2014" name="Environ. Microbiol.">
        <title>Comparative genomics of the marine bacterial genus Glaciecola reveals the high degree of genomic diversity and genomic characteristic for cold adaptation.</title>
        <authorList>
            <person name="Qin Q.L."/>
            <person name="Xie B.B."/>
            <person name="Yu Y."/>
            <person name="Shu Y.L."/>
            <person name="Rong J.C."/>
            <person name="Zhang Y.J."/>
            <person name="Zhao D.L."/>
            <person name="Chen X.L."/>
            <person name="Zhang X.Y."/>
            <person name="Chen B."/>
            <person name="Zhou B.C."/>
            <person name="Zhang Y.Z."/>
        </authorList>
    </citation>
    <scope>NUCLEOTIDE SEQUENCE [LARGE SCALE GENOMIC DNA]</scope>
    <source>
        <strain evidence="3">LMG 21857</strain>
    </source>
</reference>
<protein>
    <recommendedName>
        <fullName evidence="4">HupE/UreJ family protein</fullName>
    </recommendedName>
</protein>
<dbReference type="RefSeq" id="WP_007103376.1">
    <property type="nucleotide sequence ID" value="NZ_BAER01000017.1"/>
</dbReference>
<comment type="caution">
    <text evidence="2">The sequence shown here is derived from an EMBL/GenBank/DDBJ whole genome shotgun (WGS) entry which is preliminary data.</text>
</comment>
<feature type="transmembrane region" description="Helical" evidence="1">
    <location>
        <begin position="175"/>
        <end position="197"/>
    </location>
</feature>
<feature type="transmembrane region" description="Helical" evidence="1">
    <location>
        <begin position="218"/>
        <end position="240"/>
    </location>
</feature>
<keyword evidence="1" id="KW-0472">Membrane</keyword>
<evidence type="ECO:0000256" key="1">
    <source>
        <dbReference type="SAM" id="Phobius"/>
    </source>
</evidence>
<feature type="transmembrane region" description="Helical" evidence="1">
    <location>
        <begin position="301"/>
        <end position="325"/>
    </location>
</feature>
<feature type="transmembrane region" description="Helical" evidence="1">
    <location>
        <begin position="337"/>
        <end position="355"/>
    </location>
</feature>
<dbReference type="Proteomes" id="UP000006322">
    <property type="component" value="Unassembled WGS sequence"/>
</dbReference>